<dbReference type="AlphaFoldDB" id="A0A4Z2HL27"/>
<evidence type="ECO:0000313" key="1">
    <source>
        <dbReference type="EMBL" id="TNN65683.1"/>
    </source>
</evidence>
<name>A0A4Z2HL27_9TELE</name>
<accession>A0A4Z2HL27</accession>
<keyword evidence="2" id="KW-1185">Reference proteome</keyword>
<proteinExistence type="predicted"/>
<organism evidence="1 2">
    <name type="scientific">Liparis tanakae</name>
    <name type="common">Tanaka's snailfish</name>
    <dbReference type="NCBI Taxonomy" id="230148"/>
    <lineage>
        <taxon>Eukaryota</taxon>
        <taxon>Metazoa</taxon>
        <taxon>Chordata</taxon>
        <taxon>Craniata</taxon>
        <taxon>Vertebrata</taxon>
        <taxon>Euteleostomi</taxon>
        <taxon>Actinopterygii</taxon>
        <taxon>Neopterygii</taxon>
        <taxon>Teleostei</taxon>
        <taxon>Neoteleostei</taxon>
        <taxon>Acanthomorphata</taxon>
        <taxon>Eupercaria</taxon>
        <taxon>Perciformes</taxon>
        <taxon>Cottioidei</taxon>
        <taxon>Cottales</taxon>
        <taxon>Liparidae</taxon>
        <taxon>Liparis</taxon>
    </lineage>
</organism>
<sequence length="107" mass="11959">MVISAHRISVRADGREDRGPRCALHLTYMAAVLKDIAAGSTVTDRHFFNKHNPALRSSASTPSTRDRLRRKYVTIADNSIPHSFSTKRGLCLPHCTNATSGRTDRRR</sequence>
<gene>
    <name evidence="1" type="ORF">EYF80_024087</name>
</gene>
<dbReference type="EMBL" id="SRLO01000231">
    <property type="protein sequence ID" value="TNN65683.1"/>
    <property type="molecule type" value="Genomic_DNA"/>
</dbReference>
<evidence type="ECO:0000313" key="2">
    <source>
        <dbReference type="Proteomes" id="UP000314294"/>
    </source>
</evidence>
<comment type="caution">
    <text evidence="1">The sequence shown here is derived from an EMBL/GenBank/DDBJ whole genome shotgun (WGS) entry which is preliminary data.</text>
</comment>
<dbReference type="Proteomes" id="UP000314294">
    <property type="component" value="Unassembled WGS sequence"/>
</dbReference>
<protein>
    <submittedName>
        <fullName evidence="1">Uncharacterized protein</fullName>
    </submittedName>
</protein>
<reference evidence="1 2" key="1">
    <citation type="submission" date="2019-03" db="EMBL/GenBank/DDBJ databases">
        <title>First draft genome of Liparis tanakae, snailfish: a comprehensive survey of snailfish specific genes.</title>
        <authorList>
            <person name="Kim W."/>
            <person name="Song I."/>
            <person name="Jeong J.-H."/>
            <person name="Kim D."/>
            <person name="Kim S."/>
            <person name="Ryu S."/>
            <person name="Song J.Y."/>
            <person name="Lee S.K."/>
        </authorList>
    </citation>
    <scope>NUCLEOTIDE SEQUENCE [LARGE SCALE GENOMIC DNA]</scope>
    <source>
        <tissue evidence="1">Muscle</tissue>
    </source>
</reference>